<dbReference type="Gene3D" id="3.90.1210.10">
    <property type="entry name" value="Antifreeze-like/N-acetylneuraminic acid synthase C-terminal domain"/>
    <property type="match status" value="1"/>
</dbReference>
<evidence type="ECO:0000259" key="1">
    <source>
        <dbReference type="SMART" id="SM00858"/>
    </source>
</evidence>
<comment type="caution">
    <text evidence="2">The sequence shown here is derived from an EMBL/GenBank/DDBJ whole genome shotgun (WGS) entry which is preliminary data.</text>
</comment>
<evidence type="ECO:0000313" key="3">
    <source>
        <dbReference type="Proteomes" id="UP000247892"/>
    </source>
</evidence>
<name>A0A318LBH5_9PSEU</name>
<feature type="domain" description="SAF" evidence="1">
    <location>
        <begin position="54"/>
        <end position="116"/>
    </location>
</feature>
<dbReference type="Proteomes" id="UP000247892">
    <property type="component" value="Unassembled WGS sequence"/>
</dbReference>
<dbReference type="AlphaFoldDB" id="A0A318LBH5"/>
<dbReference type="SMART" id="SM00858">
    <property type="entry name" value="SAF"/>
    <property type="match status" value="1"/>
</dbReference>
<dbReference type="OrthoDB" id="4808509at2"/>
<reference evidence="2 3" key="1">
    <citation type="submission" date="2016-07" db="EMBL/GenBank/DDBJ databases">
        <title>Draft genome sequence of Prauserella sp. YIM 121212, isolated from alkaline soil.</title>
        <authorList>
            <person name="Ruckert C."/>
            <person name="Albersmeier A."/>
            <person name="Jiang C.-L."/>
            <person name="Jiang Y."/>
            <person name="Kalinowski J."/>
            <person name="Schneider O."/>
            <person name="Winkler A."/>
            <person name="Zotchev S.B."/>
        </authorList>
    </citation>
    <scope>NUCLEOTIDE SEQUENCE [LARGE SCALE GENOMIC DNA]</scope>
    <source>
        <strain evidence="2 3">YIM 121212</strain>
    </source>
</reference>
<dbReference type="RefSeq" id="WP_110343339.1">
    <property type="nucleotide sequence ID" value="NZ_JBHVKT010000006.1"/>
</dbReference>
<protein>
    <recommendedName>
        <fullName evidence="1">SAF domain-containing protein</fullName>
    </recommendedName>
</protein>
<sequence length="217" mass="22164">MNDSPRARRWHHRLPAFARGHPATLIRRALAAVLFLLAAALAARPGTADGDAGGAVLVAARDLPLGTTLRPADVRVVRMPDSLRPAGALTDADRIAGKRLMGVARAGEPLTDARIVGAHSTPPGTATVPVRLADAGVAQLLRPGTLVDVVTLGAAEQHEKVLASGATVLTVLGEGSRPRDGPLGEDEAPLVLLAAPTAVAAHLAAVSLGQPVTVTLR</sequence>
<keyword evidence="3" id="KW-1185">Reference proteome</keyword>
<proteinExistence type="predicted"/>
<dbReference type="InterPro" id="IPR013974">
    <property type="entry name" value="SAF"/>
</dbReference>
<accession>A0A318LBH5</accession>
<dbReference type="Pfam" id="PF08666">
    <property type="entry name" value="SAF"/>
    <property type="match status" value="1"/>
</dbReference>
<gene>
    <name evidence="2" type="ORF">BA062_33930</name>
</gene>
<dbReference type="EMBL" id="MASU01000018">
    <property type="protein sequence ID" value="PXY19995.1"/>
    <property type="molecule type" value="Genomic_DNA"/>
</dbReference>
<evidence type="ECO:0000313" key="2">
    <source>
        <dbReference type="EMBL" id="PXY19995.1"/>
    </source>
</evidence>
<organism evidence="2 3">
    <name type="scientific">Prauserella flavalba</name>
    <dbReference type="NCBI Taxonomy" id="1477506"/>
    <lineage>
        <taxon>Bacteria</taxon>
        <taxon>Bacillati</taxon>
        <taxon>Actinomycetota</taxon>
        <taxon>Actinomycetes</taxon>
        <taxon>Pseudonocardiales</taxon>
        <taxon>Pseudonocardiaceae</taxon>
        <taxon>Prauserella</taxon>
    </lineage>
</organism>
<dbReference type="CDD" id="cd11614">
    <property type="entry name" value="SAF_CpaB_FlgA_like"/>
    <property type="match status" value="1"/>
</dbReference>